<dbReference type="GO" id="GO:0032259">
    <property type="term" value="P:methylation"/>
    <property type="evidence" value="ECO:0007669"/>
    <property type="project" value="UniProtKB-KW"/>
</dbReference>
<dbReference type="InterPro" id="IPR002052">
    <property type="entry name" value="DNA_methylase_N6_adenine_CS"/>
</dbReference>
<dbReference type="OrthoDB" id="129465at2"/>
<name>A0A418Q8F1_9CORY</name>
<dbReference type="STRING" id="1451189.CFAL_06105"/>
<dbReference type="GO" id="GO:0008757">
    <property type="term" value="F:S-adenosylmethionine-dependent methyltransferase activity"/>
    <property type="evidence" value="ECO:0007669"/>
    <property type="project" value="UniProtKB-ARBA"/>
</dbReference>
<keyword evidence="3" id="KW-0489">Methyltransferase</keyword>
<keyword evidence="3" id="KW-0808">Transferase</keyword>
<dbReference type="Gene3D" id="3.40.50.150">
    <property type="entry name" value="Vaccinia Virus protein VP39"/>
    <property type="match status" value="1"/>
</dbReference>
<evidence type="ECO:0000313" key="4">
    <source>
        <dbReference type="Proteomes" id="UP000285278"/>
    </source>
</evidence>
<feature type="domain" description="DUF7782" evidence="2">
    <location>
        <begin position="417"/>
        <end position="534"/>
    </location>
</feature>
<dbReference type="Pfam" id="PF05175">
    <property type="entry name" value="MTS"/>
    <property type="match status" value="1"/>
</dbReference>
<dbReference type="RefSeq" id="WP_119664517.1">
    <property type="nucleotide sequence ID" value="NZ_QXJK01000003.1"/>
</dbReference>
<protein>
    <submittedName>
        <fullName evidence="3">Methyltransferase domain-containing protein</fullName>
    </submittedName>
</protein>
<dbReference type="Proteomes" id="UP000285278">
    <property type="component" value="Unassembled WGS sequence"/>
</dbReference>
<comment type="caution">
    <text evidence="3">The sequence shown here is derived from an EMBL/GenBank/DDBJ whole genome shotgun (WGS) entry which is preliminary data.</text>
</comment>
<accession>A0A418Q8F1</accession>
<sequence>MADDNKLCSPGPAVAEFIRLLRTLGYGSDSINRALGAQGVAAAADGSPEAALWCLEHGEPDPNDDANADVIAGVYLRQPLSDQRWNAIIGDELMGRLHDELALVRTSDDALQLNIDIRPVSAPGHGDARRGDAEVLVASDPDASLDVRIPGPHHVPGVGHAPLSLLNVIPPLVTDHGSAQSVLDLGTGSGVLALLLGQLYPHVQFTATDIHDRALDFARAADQGTATIDWRQGSWFEPVGGQTFDVIISNPPFVIGPAAADSTSAEGHIYRDSGLALDGASALVVRHAAEHLSPGGHAHLLAGWALSAGETVGSRTLGWLPATGIRAWVVQRDEVDVATYISTWLRDESVDPRTPTGRARTRAWLDFFADHGVERIGLGYVHMEKLEPQADTATEVHAELIDWPLPAGTYLGNEVDEWFRRTAWVTGRSAEDVLNAHYAVRPGVAVEDVTMADTSAGQGFTRVARRISRTEGPCYSHDIDEHVLAIVSGVHPEGLPLRDVIALYCAVHALDETAFATAIVPITVDLIRHGIIVPTDLLADATSHEPSKVRGMGWASE</sequence>
<dbReference type="PANTHER" id="PTHR18895">
    <property type="entry name" value="HEMK METHYLTRANSFERASE"/>
    <property type="match status" value="1"/>
</dbReference>
<evidence type="ECO:0000259" key="1">
    <source>
        <dbReference type="Pfam" id="PF05175"/>
    </source>
</evidence>
<dbReference type="InterPro" id="IPR056684">
    <property type="entry name" value="DUF7782"/>
</dbReference>
<feature type="domain" description="Methyltransferase small" evidence="1">
    <location>
        <begin position="178"/>
        <end position="262"/>
    </location>
</feature>
<dbReference type="InterPro" id="IPR050320">
    <property type="entry name" value="N5-glutamine_MTase"/>
</dbReference>
<evidence type="ECO:0000313" key="3">
    <source>
        <dbReference type="EMBL" id="RIX35749.1"/>
    </source>
</evidence>
<dbReference type="GO" id="GO:0008170">
    <property type="term" value="F:N-methyltransferase activity"/>
    <property type="evidence" value="ECO:0007669"/>
    <property type="project" value="UniProtKB-ARBA"/>
</dbReference>
<dbReference type="SUPFAM" id="SSF53335">
    <property type="entry name" value="S-adenosyl-L-methionine-dependent methyltransferases"/>
    <property type="match status" value="1"/>
</dbReference>
<proteinExistence type="predicted"/>
<gene>
    <name evidence="3" type="ORF">D3M95_04455</name>
</gene>
<dbReference type="GO" id="GO:0003676">
    <property type="term" value="F:nucleic acid binding"/>
    <property type="evidence" value="ECO:0007669"/>
    <property type="project" value="InterPro"/>
</dbReference>
<dbReference type="Pfam" id="PF25004">
    <property type="entry name" value="DUF7782"/>
    <property type="match status" value="1"/>
</dbReference>
<evidence type="ECO:0000259" key="2">
    <source>
        <dbReference type="Pfam" id="PF25004"/>
    </source>
</evidence>
<dbReference type="AlphaFoldDB" id="A0A418Q8F1"/>
<reference evidence="3 4" key="1">
    <citation type="submission" date="2018-09" db="EMBL/GenBank/DDBJ databases">
        <title>Optimization and identification of Corynebacterium falsenii FN1-14 from fish paste.</title>
        <authorList>
            <person name="Daroonpunt R."/>
            <person name="Tanasupawat S."/>
        </authorList>
    </citation>
    <scope>NUCLEOTIDE SEQUENCE [LARGE SCALE GENOMIC DNA]</scope>
    <source>
        <strain evidence="3 4">FN1-14</strain>
    </source>
</reference>
<organism evidence="3 4">
    <name type="scientific">Corynebacterium falsenii</name>
    <dbReference type="NCBI Taxonomy" id="108486"/>
    <lineage>
        <taxon>Bacteria</taxon>
        <taxon>Bacillati</taxon>
        <taxon>Actinomycetota</taxon>
        <taxon>Actinomycetes</taxon>
        <taxon>Mycobacteriales</taxon>
        <taxon>Corynebacteriaceae</taxon>
        <taxon>Corynebacterium</taxon>
    </lineage>
</organism>
<dbReference type="CDD" id="cd02440">
    <property type="entry name" value="AdoMet_MTases"/>
    <property type="match status" value="1"/>
</dbReference>
<dbReference type="InterPro" id="IPR007848">
    <property type="entry name" value="Small_mtfrase_dom"/>
</dbReference>
<dbReference type="InterPro" id="IPR029063">
    <property type="entry name" value="SAM-dependent_MTases_sf"/>
</dbReference>
<dbReference type="EMBL" id="QXJK01000003">
    <property type="protein sequence ID" value="RIX35749.1"/>
    <property type="molecule type" value="Genomic_DNA"/>
</dbReference>
<dbReference type="PROSITE" id="PS00092">
    <property type="entry name" value="N6_MTASE"/>
    <property type="match status" value="1"/>
</dbReference>
<dbReference type="PANTHER" id="PTHR18895:SF74">
    <property type="entry name" value="MTRF1L RELEASE FACTOR GLUTAMINE METHYLTRANSFERASE"/>
    <property type="match status" value="1"/>
</dbReference>
<keyword evidence="4" id="KW-1185">Reference proteome</keyword>